<dbReference type="GeneID" id="31236604"/>
<protein>
    <submittedName>
        <fullName evidence="4">Lamin tail domain-containing protein</fullName>
    </submittedName>
</protein>
<dbReference type="InterPro" id="IPR036415">
    <property type="entry name" value="Lamin_tail_dom_sf"/>
</dbReference>
<evidence type="ECO:0000313" key="4">
    <source>
        <dbReference type="EMBL" id="MFC4981049.1"/>
    </source>
</evidence>
<dbReference type="Proteomes" id="UP001595908">
    <property type="component" value="Unassembled WGS sequence"/>
</dbReference>
<feature type="domain" description="LTD" evidence="3">
    <location>
        <begin position="35"/>
        <end position="152"/>
    </location>
</feature>
<accession>A0ABV9VE07</accession>
<dbReference type="InterPro" id="IPR001322">
    <property type="entry name" value="Lamin_tail_dom"/>
</dbReference>
<organism evidence="4 5">
    <name type="scientific">Streptomyces atroolivaceus</name>
    <dbReference type="NCBI Taxonomy" id="66869"/>
    <lineage>
        <taxon>Bacteria</taxon>
        <taxon>Bacillati</taxon>
        <taxon>Actinomycetota</taxon>
        <taxon>Actinomycetes</taxon>
        <taxon>Kitasatosporales</taxon>
        <taxon>Streptomycetaceae</taxon>
        <taxon>Streptomyces</taxon>
    </lineage>
</organism>
<dbReference type="Pfam" id="PF00932">
    <property type="entry name" value="LTD"/>
    <property type="match status" value="1"/>
</dbReference>
<evidence type="ECO:0000256" key="2">
    <source>
        <dbReference type="SAM" id="SignalP"/>
    </source>
</evidence>
<name>A0ABV9VE07_STRAZ</name>
<keyword evidence="5" id="KW-1185">Reference proteome</keyword>
<feature type="signal peptide" evidence="2">
    <location>
        <begin position="1"/>
        <end position="28"/>
    </location>
</feature>
<dbReference type="PROSITE" id="PS51841">
    <property type="entry name" value="LTD"/>
    <property type="match status" value="1"/>
</dbReference>
<reference evidence="5" key="1">
    <citation type="journal article" date="2019" name="Int. J. Syst. Evol. Microbiol.">
        <title>The Global Catalogue of Microorganisms (GCM) 10K type strain sequencing project: providing services to taxonomists for standard genome sequencing and annotation.</title>
        <authorList>
            <consortium name="The Broad Institute Genomics Platform"/>
            <consortium name="The Broad Institute Genome Sequencing Center for Infectious Disease"/>
            <person name="Wu L."/>
            <person name="Ma J."/>
        </authorList>
    </citation>
    <scope>NUCLEOTIDE SEQUENCE [LARGE SCALE GENOMIC DNA]</scope>
    <source>
        <strain evidence="5">ICMP 257</strain>
    </source>
</reference>
<evidence type="ECO:0000313" key="5">
    <source>
        <dbReference type="Proteomes" id="UP001595908"/>
    </source>
</evidence>
<dbReference type="RefSeq" id="WP_033304795.1">
    <property type="nucleotide sequence ID" value="NZ_JBHSJE010000006.1"/>
</dbReference>
<sequence>MSRSARRITATALASGALLAAAALPATADGRDRGHNRPAQRSAVVLGEIQHDSPGRDNGSNRSLNAEWVTVTNTSRHSVNLRGWTLSDESRRTYRFDLRLPGRSSVRVHTGVGRDTRHDVYQDRRNYVWDSRDTATLRDNRGHKVDSESWGRHRDGGHRDGGQRDGGQRDGGQRDGGQHDGGHRDGGHRDGGHRGNR</sequence>
<dbReference type="EMBL" id="JBHSJE010000006">
    <property type="protein sequence ID" value="MFC4981049.1"/>
    <property type="molecule type" value="Genomic_DNA"/>
</dbReference>
<feature type="chain" id="PRO_5046399348" evidence="2">
    <location>
        <begin position="29"/>
        <end position="197"/>
    </location>
</feature>
<evidence type="ECO:0000259" key="3">
    <source>
        <dbReference type="PROSITE" id="PS51841"/>
    </source>
</evidence>
<keyword evidence="2" id="KW-0732">Signal</keyword>
<gene>
    <name evidence="4" type="ORF">ACFPL4_22265</name>
</gene>
<dbReference type="Gene3D" id="2.60.40.1260">
    <property type="entry name" value="Lamin Tail domain"/>
    <property type="match status" value="1"/>
</dbReference>
<evidence type="ECO:0000256" key="1">
    <source>
        <dbReference type="SAM" id="MobiDB-lite"/>
    </source>
</evidence>
<proteinExistence type="predicted"/>
<comment type="caution">
    <text evidence="4">The sequence shown here is derived from an EMBL/GenBank/DDBJ whole genome shotgun (WGS) entry which is preliminary data.</text>
</comment>
<dbReference type="SUPFAM" id="SSF74853">
    <property type="entry name" value="Lamin A/C globular tail domain"/>
    <property type="match status" value="1"/>
</dbReference>
<feature type="region of interest" description="Disordered" evidence="1">
    <location>
        <begin position="140"/>
        <end position="197"/>
    </location>
</feature>
<feature type="region of interest" description="Disordered" evidence="1">
    <location>
        <begin position="45"/>
        <end position="64"/>
    </location>
</feature>